<proteinExistence type="predicted"/>
<dbReference type="Pfam" id="PF03551">
    <property type="entry name" value="PadR"/>
    <property type="match status" value="1"/>
</dbReference>
<gene>
    <name evidence="3" type="ORF">GCM10025881_25670</name>
</gene>
<dbReference type="Proteomes" id="UP001157034">
    <property type="component" value="Unassembled WGS sequence"/>
</dbReference>
<evidence type="ECO:0000259" key="2">
    <source>
        <dbReference type="Pfam" id="PF03551"/>
    </source>
</evidence>
<dbReference type="RefSeq" id="WP_284254454.1">
    <property type="nucleotide sequence ID" value="NZ_BAAAQO010000002.1"/>
</dbReference>
<dbReference type="EMBL" id="BSVB01000001">
    <property type="protein sequence ID" value="GMA95743.1"/>
    <property type="molecule type" value="Genomic_DNA"/>
</dbReference>
<feature type="region of interest" description="Disordered" evidence="1">
    <location>
        <begin position="1"/>
        <end position="29"/>
    </location>
</feature>
<dbReference type="PANTHER" id="PTHR43252">
    <property type="entry name" value="TRANSCRIPTIONAL REGULATOR YQJI"/>
    <property type="match status" value="1"/>
</dbReference>
<feature type="domain" description="Transcription regulator PadR N-terminal" evidence="2">
    <location>
        <begin position="61"/>
        <end position="129"/>
    </location>
</feature>
<dbReference type="InterPro" id="IPR036390">
    <property type="entry name" value="WH_DNA-bd_sf"/>
</dbReference>
<keyword evidence="4" id="KW-1185">Reference proteome</keyword>
<dbReference type="PANTHER" id="PTHR43252:SF2">
    <property type="entry name" value="TRANSCRIPTION REGULATOR, PADR-LIKE FAMILY"/>
    <property type="match status" value="1"/>
</dbReference>
<dbReference type="Gene3D" id="1.10.10.10">
    <property type="entry name" value="Winged helix-like DNA-binding domain superfamily/Winged helix DNA-binding domain"/>
    <property type="match status" value="1"/>
</dbReference>
<dbReference type="InterPro" id="IPR036388">
    <property type="entry name" value="WH-like_DNA-bd_sf"/>
</dbReference>
<comment type="caution">
    <text evidence="3">The sequence shown here is derived from an EMBL/GenBank/DDBJ whole genome shotgun (WGS) entry which is preliminary data.</text>
</comment>
<evidence type="ECO:0000313" key="3">
    <source>
        <dbReference type="EMBL" id="GMA95743.1"/>
    </source>
</evidence>
<dbReference type="SUPFAM" id="SSF46785">
    <property type="entry name" value="Winged helix' DNA-binding domain"/>
    <property type="match status" value="1"/>
</dbReference>
<organism evidence="3 4">
    <name type="scientific">Pseudolysinimonas kribbensis</name>
    <dbReference type="NCBI Taxonomy" id="433641"/>
    <lineage>
        <taxon>Bacteria</taxon>
        <taxon>Bacillati</taxon>
        <taxon>Actinomycetota</taxon>
        <taxon>Actinomycetes</taxon>
        <taxon>Micrococcales</taxon>
        <taxon>Microbacteriaceae</taxon>
        <taxon>Pseudolysinimonas</taxon>
    </lineage>
</organism>
<protein>
    <submittedName>
        <fullName evidence="3">Transcriptional regulator</fullName>
    </submittedName>
</protein>
<accession>A0ABQ6K541</accession>
<name>A0ABQ6K541_9MICO</name>
<dbReference type="InterPro" id="IPR005149">
    <property type="entry name" value="Tscrpt_reg_PadR_N"/>
</dbReference>
<sequence length="195" mass="21494">MKNRHFPPGFDGRAHRGGHGPFGGEGFDPGFDPRGMGYMRNEFARAWGGPRARRGDVRMAIIALLNEAPASGYGLIKAIAERTEHAWRPSPGSVYPTLQQLVDEGLAVQPSGPGKGDYELTDDGRAYAAEHEEAIANVFAQPTGFPGPDREFLQSIGRLFDAVKQFPRTATPEQRKAATEKMDELRRELYRILAD</sequence>
<evidence type="ECO:0000256" key="1">
    <source>
        <dbReference type="SAM" id="MobiDB-lite"/>
    </source>
</evidence>
<evidence type="ECO:0000313" key="4">
    <source>
        <dbReference type="Proteomes" id="UP001157034"/>
    </source>
</evidence>
<reference evidence="4" key="1">
    <citation type="journal article" date="2019" name="Int. J. Syst. Evol. Microbiol.">
        <title>The Global Catalogue of Microorganisms (GCM) 10K type strain sequencing project: providing services to taxonomists for standard genome sequencing and annotation.</title>
        <authorList>
            <consortium name="The Broad Institute Genomics Platform"/>
            <consortium name="The Broad Institute Genome Sequencing Center for Infectious Disease"/>
            <person name="Wu L."/>
            <person name="Ma J."/>
        </authorList>
    </citation>
    <scope>NUCLEOTIDE SEQUENCE [LARGE SCALE GENOMIC DNA]</scope>
    <source>
        <strain evidence="4">NBRC 108894</strain>
    </source>
</reference>